<sequence>MIRGIKFVGVPVRNQDEALRFWTEKAGCKITTDQEMGPGQRWIELAFPGTETGIALFTPKGHEDRIGTFQSISFWCDDVFATAKSLESRGVTFVQAPRKEDWGTSAIFADADGNQFVLSSR</sequence>
<protein>
    <submittedName>
        <fullName evidence="2">Enzyme related to lactoylglutathione lyase</fullName>
    </submittedName>
</protein>
<name>A0A7W8MRB5_9BACT</name>
<dbReference type="PROSITE" id="PS51819">
    <property type="entry name" value="VOC"/>
    <property type="match status" value="1"/>
</dbReference>
<accession>A0A7W8MRB5</accession>
<evidence type="ECO:0000313" key="2">
    <source>
        <dbReference type="EMBL" id="MBB5317666.1"/>
    </source>
</evidence>
<dbReference type="InterPro" id="IPR004360">
    <property type="entry name" value="Glyas_Fos-R_dOase_dom"/>
</dbReference>
<dbReference type="AlphaFoldDB" id="A0A7W8MRB5"/>
<dbReference type="PANTHER" id="PTHR36437:SF2">
    <property type="entry name" value="GLYOXALASE_BLEOMYCIN RESISTANCE PROTEIN_DIOXYGENASE"/>
    <property type="match status" value="1"/>
</dbReference>
<dbReference type="InterPro" id="IPR029068">
    <property type="entry name" value="Glyas_Bleomycin-R_OHBP_Dase"/>
</dbReference>
<evidence type="ECO:0000259" key="1">
    <source>
        <dbReference type="PROSITE" id="PS51819"/>
    </source>
</evidence>
<proteinExistence type="predicted"/>
<keyword evidence="2" id="KW-0456">Lyase</keyword>
<gene>
    <name evidence="2" type="ORF">HDF09_002352</name>
</gene>
<feature type="domain" description="VOC" evidence="1">
    <location>
        <begin position="4"/>
        <end position="121"/>
    </location>
</feature>
<organism evidence="2 3">
    <name type="scientific">Tunturiibacter empetritectus</name>
    <dbReference type="NCBI Taxonomy" id="3069691"/>
    <lineage>
        <taxon>Bacteria</taxon>
        <taxon>Pseudomonadati</taxon>
        <taxon>Acidobacteriota</taxon>
        <taxon>Terriglobia</taxon>
        <taxon>Terriglobales</taxon>
        <taxon>Acidobacteriaceae</taxon>
        <taxon>Tunturiibacter</taxon>
    </lineage>
</organism>
<dbReference type="SUPFAM" id="SSF54593">
    <property type="entry name" value="Glyoxalase/Bleomycin resistance protein/Dihydroxybiphenyl dioxygenase"/>
    <property type="match status" value="1"/>
</dbReference>
<comment type="caution">
    <text evidence="2">The sequence shown here is derived from an EMBL/GenBank/DDBJ whole genome shotgun (WGS) entry which is preliminary data.</text>
</comment>
<dbReference type="Pfam" id="PF00903">
    <property type="entry name" value="Glyoxalase"/>
    <property type="match status" value="1"/>
</dbReference>
<evidence type="ECO:0000313" key="3">
    <source>
        <dbReference type="Proteomes" id="UP000568106"/>
    </source>
</evidence>
<dbReference type="Proteomes" id="UP000568106">
    <property type="component" value="Unassembled WGS sequence"/>
</dbReference>
<dbReference type="GO" id="GO:0016829">
    <property type="term" value="F:lyase activity"/>
    <property type="evidence" value="ECO:0007669"/>
    <property type="project" value="UniProtKB-KW"/>
</dbReference>
<dbReference type="Gene3D" id="3.10.180.10">
    <property type="entry name" value="2,3-Dihydroxybiphenyl 1,2-Dioxygenase, domain 1"/>
    <property type="match status" value="1"/>
</dbReference>
<dbReference type="PANTHER" id="PTHR36437">
    <property type="entry name" value="GLYOXALASE/BLEOMYCIN RESISTANCE PROTEIN/DIOXYGENASE"/>
    <property type="match status" value="1"/>
</dbReference>
<dbReference type="EMBL" id="JACHDY010000003">
    <property type="protein sequence ID" value="MBB5317666.1"/>
    <property type="molecule type" value="Genomic_DNA"/>
</dbReference>
<dbReference type="InterPro" id="IPR037523">
    <property type="entry name" value="VOC_core"/>
</dbReference>
<keyword evidence="3" id="KW-1185">Reference proteome</keyword>
<reference evidence="2" key="1">
    <citation type="submission" date="2020-08" db="EMBL/GenBank/DDBJ databases">
        <title>Genomic Encyclopedia of Type Strains, Phase IV (KMG-V): Genome sequencing to study the core and pangenomes of soil and plant-associated prokaryotes.</title>
        <authorList>
            <person name="Whitman W."/>
        </authorList>
    </citation>
    <scope>NUCLEOTIDE SEQUENCE [LARGE SCALE GENOMIC DNA]</scope>
    <source>
        <strain evidence="2">M8UP27</strain>
    </source>
</reference>